<feature type="transmembrane region" description="Helical" evidence="1">
    <location>
        <begin position="34"/>
        <end position="53"/>
    </location>
</feature>
<dbReference type="Proteomes" id="UP000014962">
    <property type="component" value="Unassembled WGS sequence"/>
</dbReference>
<gene>
    <name evidence="2" type="ORF">ADIWIN_2771</name>
</gene>
<keyword evidence="1" id="KW-0472">Membrane</keyword>
<keyword evidence="1" id="KW-1133">Transmembrane helix</keyword>
<evidence type="ECO:0000313" key="3">
    <source>
        <dbReference type="Proteomes" id="UP000014962"/>
    </source>
</evidence>
<dbReference type="EMBL" id="ATMR01000126">
    <property type="protein sequence ID" value="EPR72271.1"/>
    <property type="molecule type" value="Genomic_DNA"/>
</dbReference>
<accession>S7VQL7</accession>
<protein>
    <submittedName>
        <fullName evidence="2">Uncharacterized protein</fullName>
    </submittedName>
</protein>
<keyword evidence="1" id="KW-0812">Transmembrane</keyword>
<name>S7VQL7_9FLAO</name>
<dbReference type="RefSeq" id="WP_020895107.1">
    <property type="nucleotide sequence ID" value="NZ_ATMR01000126.1"/>
</dbReference>
<organism evidence="2 3">
    <name type="scientific">Winogradskyella psychrotolerans RS-3</name>
    <dbReference type="NCBI Taxonomy" id="641526"/>
    <lineage>
        <taxon>Bacteria</taxon>
        <taxon>Pseudomonadati</taxon>
        <taxon>Bacteroidota</taxon>
        <taxon>Flavobacteriia</taxon>
        <taxon>Flavobacteriales</taxon>
        <taxon>Flavobacteriaceae</taxon>
        <taxon>Winogradskyella</taxon>
    </lineage>
</organism>
<reference evidence="2 3" key="1">
    <citation type="journal article" date="2013" name="Genome Announc.">
        <title>Draft Genome Sequence of Winogradskyella psychrotolerans RS-3T, Isolated from the Marine Transect of Kongsfjorden, Ny-Alesund, Svalbard, Arctic Ocean.</title>
        <authorList>
            <person name="Kumar Pinnaka A."/>
            <person name="Ara S."/>
            <person name="Singh A."/>
            <person name="Shivaji S."/>
        </authorList>
    </citation>
    <scope>NUCLEOTIDE SEQUENCE [LARGE SCALE GENOMIC DNA]</scope>
    <source>
        <strain evidence="2 3">RS-3</strain>
    </source>
</reference>
<evidence type="ECO:0000256" key="1">
    <source>
        <dbReference type="SAM" id="Phobius"/>
    </source>
</evidence>
<dbReference type="STRING" id="641526.ADIWIN_2771"/>
<keyword evidence="3" id="KW-1185">Reference proteome</keyword>
<feature type="transmembrane region" description="Helical" evidence="1">
    <location>
        <begin position="5"/>
        <end position="22"/>
    </location>
</feature>
<dbReference type="AlphaFoldDB" id="S7VQL7"/>
<evidence type="ECO:0000313" key="2">
    <source>
        <dbReference type="EMBL" id="EPR72271.1"/>
    </source>
</evidence>
<proteinExistence type="predicted"/>
<sequence>MFKKNIILFILGIVTVIVGAMLKIGDSIDNTDVILAIGLLIEIVAIIGLILFYKKSKT</sequence>
<comment type="caution">
    <text evidence="2">The sequence shown here is derived from an EMBL/GenBank/DDBJ whole genome shotgun (WGS) entry which is preliminary data.</text>
</comment>